<dbReference type="AlphaFoldDB" id="A0A830BCU7"/>
<comment type="caution">
    <text evidence="1">The sequence shown here is derived from an EMBL/GenBank/DDBJ whole genome shotgun (WGS) entry which is preliminary data.</text>
</comment>
<evidence type="ECO:0000313" key="2">
    <source>
        <dbReference type="Proteomes" id="UP000653305"/>
    </source>
</evidence>
<gene>
    <name evidence="1" type="ORF">PHJA_000685700</name>
</gene>
<proteinExistence type="predicted"/>
<name>A0A830BCU7_9LAMI</name>
<dbReference type="Proteomes" id="UP000653305">
    <property type="component" value="Unassembled WGS sequence"/>
</dbReference>
<reference evidence="1" key="1">
    <citation type="submission" date="2020-07" db="EMBL/GenBank/DDBJ databases">
        <title>Ethylene signaling mediates host invasion by parasitic plants.</title>
        <authorList>
            <person name="Yoshida S."/>
        </authorList>
    </citation>
    <scope>NUCLEOTIDE SEQUENCE</scope>
    <source>
        <strain evidence="1">Okayama</strain>
    </source>
</reference>
<keyword evidence="2" id="KW-1185">Reference proteome</keyword>
<protein>
    <submittedName>
        <fullName evidence="1">Uncharacterized protein</fullName>
    </submittedName>
</protein>
<evidence type="ECO:0000313" key="1">
    <source>
        <dbReference type="EMBL" id="GFP85420.1"/>
    </source>
</evidence>
<organism evidence="1 2">
    <name type="scientific">Phtheirospermum japonicum</name>
    <dbReference type="NCBI Taxonomy" id="374723"/>
    <lineage>
        <taxon>Eukaryota</taxon>
        <taxon>Viridiplantae</taxon>
        <taxon>Streptophyta</taxon>
        <taxon>Embryophyta</taxon>
        <taxon>Tracheophyta</taxon>
        <taxon>Spermatophyta</taxon>
        <taxon>Magnoliopsida</taxon>
        <taxon>eudicotyledons</taxon>
        <taxon>Gunneridae</taxon>
        <taxon>Pentapetalae</taxon>
        <taxon>asterids</taxon>
        <taxon>lamiids</taxon>
        <taxon>Lamiales</taxon>
        <taxon>Orobanchaceae</taxon>
        <taxon>Orobanchaceae incertae sedis</taxon>
        <taxon>Phtheirospermum</taxon>
    </lineage>
</organism>
<sequence length="242" mass="28727">MEKQWVEDVIQSPQYQYGLIHPFIDQLWFEGRTDVDESEFYDSDDSLDTYRIPNPQETLNRFLKQVRESRGYDVDVMVPRRFGSYLCPIDLKMMECDSYRDVVMRGLNTAMENINAESEKETGKTYEFVEFKKIVEGYPFIYLLTFTARVRDTNVVKTLQAMVYAPHFEEPEFFEWRVKPDPSATEARLAFVDSLSLSVLRVLKRVPLKKRFGPRTELLYVEKDADQFYLPMNDNDQKWKIL</sequence>
<dbReference type="EMBL" id="BMAC01000104">
    <property type="protein sequence ID" value="GFP85420.1"/>
    <property type="molecule type" value="Genomic_DNA"/>
</dbReference>
<accession>A0A830BCU7</accession>
<dbReference type="OrthoDB" id="894828at2759"/>